<gene>
    <name evidence="1" type="ORF">AN908_07050</name>
</gene>
<organism evidence="1 2">
    <name type="scientific">Mycobacteroides immunogenum</name>
    <dbReference type="NCBI Taxonomy" id="83262"/>
    <lineage>
        <taxon>Bacteria</taxon>
        <taxon>Bacillati</taxon>
        <taxon>Actinomycetota</taxon>
        <taxon>Actinomycetes</taxon>
        <taxon>Mycobacteriales</taxon>
        <taxon>Mycobacteriaceae</taxon>
        <taxon>Mycobacteroides</taxon>
    </lineage>
</organism>
<dbReference type="Proteomes" id="UP000037843">
    <property type="component" value="Unassembled WGS sequence"/>
</dbReference>
<accession>A0A7V8LQW4</accession>
<dbReference type="AlphaFoldDB" id="A0A7V8LQW4"/>
<evidence type="ECO:0000313" key="2">
    <source>
        <dbReference type="Proteomes" id="UP000037843"/>
    </source>
</evidence>
<sequence length="79" mass="9052">MINPGLELFPEFVAVLRGEINFVGYAVDGELHGPLCRRFVYVIHEGDVHFLSHDGSFHLCCVVEKNFMFTGMELSIRFF</sequence>
<reference evidence="1 2" key="1">
    <citation type="submission" date="2015-09" db="EMBL/GenBank/DDBJ databases">
        <title>Genome Sequences of Mycobacterium immunogenum Isolates, Recuperated from a Chloraminated Drinking Water Distribution System Simulator Subjected to Episodes of Nitrification.</title>
        <authorList>
            <person name="Gomez-Alvarez V."/>
            <person name="Revetta R.P."/>
        </authorList>
    </citation>
    <scope>NUCLEOTIDE SEQUENCE [LARGE SCALE GENOMIC DNA]</scope>
    <source>
        <strain evidence="1 2">H008</strain>
    </source>
</reference>
<name>A0A7V8LQW4_9MYCO</name>
<protein>
    <submittedName>
        <fullName evidence="1">Uncharacterized protein</fullName>
    </submittedName>
</protein>
<proteinExistence type="predicted"/>
<dbReference type="EMBL" id="LJFO01000003">
    <property type="protein sequence ID" value="KPG14317.1"/>
    <property type="molecule type" value="Genomic_DNA"/>
</dbReference>
<evidence type="ECO:0000313" key="1">
    <source>
        <dbReference type="EMBL" id="KPG14317.1"/>
    </source>
</evidence>
<comment type="caution">
    <text evidence="1">The sequence shown here is derived from an EMBL/GenBank/DDBJ whole genome shotgun (WGS) entry which is preliminary data.</text>
</comment>